<reference evidence="1" key="1">
    <citation type="submission" date="2022-07" db="EMBL/GenBank/DDBJ databases">
        <title>The genome of Lyophyllum shimeji provides insight into the initial evolution of ectomycorrhizal fungal genome.</title>
        <authorList>
            <person name="Kobayashi Y."/>
            <person name="Shibata T."/>
            <person name="Hirakawa H."/>
            <person name="Shigenobu S."/>
            <person name="Nishiyama T."/>
            <person name="Yamada A."/>
            <person name="Hasebe M."/>
            <person name="Kawaguchi M."/>
        </authorList>
    </citation>
    <scope>NUCLEOTIDE SEQUENCE</scope>
    <source>
        <strain evidence="1">AT787</strain>
    </source>
</reference>
<accession>A0A9P3PQ21</accession>
<organism evidence="1 2">
    <name type="scientific">Lyophyllum shimeji</name>
    <name type="common">Hon-shimeji</name>
    <name type="synonym">Tricholoma shimeji</name>
    <dbReference type="NCBI Taxonomy" id="47721"/>
    <lineage>
        <taxon>Eukaryota</taxon>
        <taxon>Fungi</taxon>
        <taxon>Dikarya</taxon>
        <taxon>Basidiomycota</taxon>
        <taxon>Agaricomycotina</taxon>
        <taxon>Agaricomycetes</taxon>
        <taxon>Agaricomycetidae</taxon>
        <taxon>Agaricales</taxon>
        <taxon>Tricholomatineae</taxon>
        <taxon>Lyophyllaceae</taxon>
        <taxon>Lyophyllum</taxon>
    </lineage>
</organism>
<name>A0A9P3PQ21_LYOSH</name>
<proteinExistence type="predicted"/>
<evidence type="ECO:0000313" key="1">
    <source>
        <dbReference type="EMBL" id="GLB39958.1"/>
    </source>
</evidence>
<gene>
    <name evidence="1" type="ORF">LshimejAT787_0704680</name>
</gene>
<dbReference type="AlphaFoldDB" id="A0A9P3PQ21"/>
<keyword evidence="2" id="KW-1185">Reference proteome</keyword>
<comment type="caution">
    <text evidence="1">The sequence shown here is derived from an EMBL/GenBank/DDBJ whole genome shotgun (WGS) entry which is preliminary data.</text>
</comment>
<sequence length="127" mass="13842">MTAEKLIALIWSRTISPFFCFLPAAFLIAVSGASFSSGLRVWVCRRDTTGGAKSVSGSLSRVICEREGLWERGIESLSFGRFASSCSHCIVSLDLSRRTTRLRGIWETRMGLRIGSSAGCVFARGLS</sequence>
<protein>
    <submittedName>
        <fullName evidence="1">Uncharacterized protein</fullName>
    </submittedName>
</protein>
<dbReference type="Proteomes" id="UP001063166">
    <property type="component" value="Unassembled WGS sequence"/>
</dbReference>
<evidence type="ECO:0000313" key="2">
    <source>
        <dbReference type="Proteomes" id="UP001063166"/>
    </source>
</evidence>
<dbReference type="EMBL" id="BRPK01000007">
    <property type="protein sequence ID" value="GLB39958.1"/>
    <property type="molecule type" value="Genomic_DNA"/>
</dbReference>